<organism evidence="2 3">
    <name type="scientific">Mucuna pruriens</name>
    <name type="common">Velvet bean</name>
    <name type="synonym">Dolichos pruriens</name>
    <dbReference type="NCBI Taxonomy" id="157652"/>
    <lineage>
        <taxon>Eukaryota</taxon>
        <taxon>Viridiplantae</taxon>
        <taxon>Streptophyta</taxon>
        <taxon>Embryophyta</taxon>
        <taxon>Tracheophyta</taxon>
        <taxon>Spermatophyta</taxon>
        <taxon>Magnoliopsida</taxon>
        <taxon>eudicotyledons</taxon>
        <taxon>Gunneridae</taxon>
        <taxon>Pentapetalae</taxon>
        <taxon>rosids</taxon>
        <taxon>fabids</taxon>
        <taxon>Fabales</taxon>
        <taxon>Fabaceae</taxon>
        <taxon>Papilionoideae</taxon>
        <taxon>50 kb inversion clade</taxon>
        <taxon>NPAAA clade</taxon>
        <taxon>indigoferoid/millettioid clade</taxon>
        <taxon>Phaseoleae</taxon>
        <taxon>Mucuna</taxon>
    </lineage>
</organism>
<feature type="region of interest" description="Disordered" evidence="1">
    <location>
        <begin position="81"/>
        <end position="101"/>
    </location>
</feature>
<sequence>MDKVFVKHIDHNLEVYMDDMIVKSTIPKEHSKIIEEICTQEYRGQLRQVRRHHQNEEFSKCEGGTKVEKTTCLTVLFPVEGSQEGPTFLPTPQQSDLYQLE</sequence>
<evidence type="ECO:0000313" key="2">
    <source>
        <dbReference type="EMBL" id="RDX77527.1"/>
    </source>
</evidence>
<dbReference type="EMBL" id="QJKJ01009148">
    <property type="protein sequence ID" value="RDX77527.1"/>
    <property type="molecule type" value="Genomic_DNA"/>
</dbReference>
<evidence type="ECO:0000313" key="3">
    <source>
        <dbReference type="Proteomes" id="UP000257109"/>
    </source>
</evidence>
<feature type="non-terminal residue" evidence="2">
    <location>
        <position position="1"/>
    </location>
</feature>
<dbReference type="AlphaFoldDB" id="A0A371FGT7"/>
<evidence type="ECO:0008006" key="4">
    <source>
        <dbReference type="Google" id="ProtNLM"/>
    </source>
</evidence>
<reference evidence="2" key="1">
    <citation type="submission" date="2018-05" db="EMBL/GenBank/DDBJ databases">
        <title>Draft genome of Mucuna pruriens seed.</title>
        <authorList>
            <person name="Nnadi N.E."/>
            <person name="Vos R."/>
            <person name="Hasami M.H."/>
            <person name="Devisetty U.K."/>
            <person name="Aguiy J.C."/>
        </authorList>
    </citation>
    <scope>NUCLEOTIDE SEQUENCE [LARGE SCALE GENOMIC DNA]</scope>
    <source>
        <strain evidence="2">JCA_2017</strain>
    </source>
</reference>
<gene>
    <name evidence="2" type="ORF">CR513_42342</name>
</gene>
<evidence type="ECO:0000256" key="1">
    <source>
        <dbReference type="SAM" id="MobiDB-lite"/>
    </source>
</evidence>
<feature type="compositionally biased region" description="Polar residues" evidence="1">
    <location>
        <begin position="90"/>
        <end position="101"/>
    </location>
</feature>
<protein>
    <recommendedName>
        <fullName evidence="4">Reverse transcriptase domain-containing protein</fullName>
    </recommendedName>
</protein>
<dbReference type="OrthoDB" id="1936626at2759"/>
<name>A0A371FGT7_MUCPR</name>
<comment type="caution">
    <text evidence="2">The sequence shown here is derived from an EMBL/GenBank/DDBJ whole genome shotgun (WGS) entry which is preliminary data.</text>
</comment>
<proteinExistence type="predicted"/>
<keyword evidence="3" id="KW-1185">Reference proteome</keyword>
<dbReference type="Proteomes" id="UP000257109">
    <property type="component" value="Unassembled WGS sequence"/>
</dbReference>
<accession>A0A371FGT7</accession>